<keyword evidence="2" id="KW-1185">Reference proteome</keyword>
<organism evidence="1 2">
    <name type="scientific">Ophiobolus disseminans</name>
    <dbReference type="NCBI Taxonomy" id="1469910"/>
    <lineage>
        <taxon>Eukaryota</taxon>
        <taxon>Fungi</taxon>
        <taxon>Dikarya</taxon>
        <taxon>Ascomycota</taxon>
        <taxon>Pezizomycotina</taxon>
        <taxon>Dothideomycetes</taxon>
        <taxon>Pleosporomycetidae</taxon>
        <taxon>Pleosporales</taxon>
        <taxon>Pleosporineae</taxon>
        <taxon>Phaeosphaeriaceae</taxon>
        <taxon>Ophiobolus</taxon>
    </lineage>
</organism>
<feature type="non-terminal residue" evidence="1">
    <location>
        <position position="1"/>
    </location>
</feature>
<protein>
    <submittedName>
        <fullName evidence="1">Uncharacterized protein</fullName>
    </submittedName>
</protein>
<accession>A0A6A7AGM5</accession>
<proteinExistence type="predicted"/>
<dbReference type="Proteomes" id="UP000799424">
    <property type="component" value="Unassembled WGS sequence"/>
</dbReference>
<dbReference type="OrthoDB" id="3792448at2759"/>
<dbReference type="EMBL" id="MU006218">
    <property type="protein sequence ID" value="KAF2831827.1"/>
    <property type="molecule type" value="Genomic_DNA"/>
</dbReference>
<dbReference type="AlphaFoldDB" id="A0A6A7AGM5"/>
<name>A0A6A7AGM5_9PLEO</name>
<evidence type="ECO:0000313" key="2">
    <source>
        <dbReference type="Proteomes" id="UP000799424"/>
    </source>
</evidence>
<sequence>LTHVAYMLGFLTNIFALRRCRHLGIYFNLGRNILYKDKVSSVVANLAYSHRH</sequence>
<reference evidence="1" key="1">
    <citation type="journal article" date="2020" name="Stud. Mycol.">
        <title>101 Dothideomycetes genomes: a test case for predicting lifestyles and emergence of pathogens.</title>
        <authorList>
            <person name="Haridas S."/>
            <person name="Albert R."/>
            <person name="Binder M."/>
            <person name="Bloem J."/>
            <person name="Labutti K."/>
            <person name="Salamov A."/>
            <person name="Andreopoulos B."/>
            <person name="Baker S."/>
            <person name="Barry K."/>
            <person name="Bills G."/>
            <person name="Bluhm B."/>
            <person name="Cannon C."/>
            <person name="Castanera R."/>
            <person name="Culley D."/>
            <person name="Daum C."/>
            <person name="Ezra D."/>
            <person name="Gonzalez J."/>
            <person name="Henrissat B."/>
            <person name="Kuo A."/>
            <person name="Liang C."/>
            <person name="Lipzen A."/>
            <person name="Lutzoni F."/>
            <person name="Magnuson J."/>
            <person name="Mondo S."/>
            <person name="Nolan M."/>
            <person name="Ohm R."/>
            <person name="Pangilinan J."/>
            <person name="Park H.-J."/>
            <person name="Ramirez L."/>
            <person name="Alfaro M."/>
            <person name="Sun H."/>
            <person name="Tritt A."/>
            <person name="Yoshinaga Y."/>
            <person name="Zwiers L.-H."/>
            <person name="Turgeon B."/>
            <person name="Goodwin S."/>
            <person name="Spatafora J."/>
            <person name="Crous P."/>
            <person name="Grigoriev I."/>
        </authorList>
    </citation>
    <scope>NUCLEOTIDE SEQUENCE</scope>
    <source>
        <strain evidence="1">CBS 113818</strain>
    </source>
</reference>
<gene>
    <name evidence="1" type="ORF">CC86DRAFT_283239</name>
</gene>
<evidence type="ECO:0000313" key="1">
    <source>
        <dbReference type="EMBL" id="KAF2831827.1"/>
    </source>
</evidence>